<sequence length="74" mass="8213">GSCPVWLSGPLAAPLEEGGRCAPEPAAGGEPGQDHLSRLKNRFHPDPSRTIRTSLQWVPTWEKFRKDPETDQHL</sequence>
<evidence type="ECO:0000256" key="1">
    <source>
        <dbReference type="SAM" id="MobiDB-lite"/>
    </source>
</evidence>
<feature type="region of interest" description="Disordered" evidence="1">
    <location>
        <begin position="1"/>
        <end position="51"/>
    </location>
</feature>
<gene>
    <name evidence="2" type="primary">Nfu_g_1_006997</name>
</gene>
<feature type="non-terminal residue" evidence="2">
    <location>
        <position position="1"/>
    </location>
</feature>
<reference evidence="2" key="2">
    <citation type="submission" date="2016-06" db="EMBL/GenBank/DDBJ databases">
        <title>The genome of a short-lived fish provides insights into sex chromosome evolution and the genetic control of aging.</title>
        <authorList>
            <person name="Reichwald K."/>
            <person name="Felder M."/>
            <person name="Petzold A."/>
            <person name="Koch P."/>
            <person name="Groth M."/>
            <person name="Platzer M."/>
        </authorList>
    </citation>
    <scope>NUCLEOTIDE SEQUENCE</scope>
    <source>
        <tissue evidence="2">Brain</tissue>
    </source>
</reference>
<accession>A0A1A8G6E0</accession>
<dbReference type="AlphaFoldDB" id="A0A1A8G6E0"/>
<feature type="non-terminal residue" evidence="2">
    <location>
        <position position="74"/>
    </location>
</feature>
<evidence type="ECO:0000313" key="2">
    <source>
        <dbReference type="EMBL" id="SBQ65934.1"/>
    </source>
</evidence>
<feature type="compositionally biased region" description="Basic and acidic residues" evidence="1">
    <location>
        <begin position="32"/>
        <end position="49"/>
    </location>
</feature>
<dbReference type="EMBL" id="HAEB01019407">
    <property type="protein sequence ID" value="SBQ65934.1"/>
    <property type="molecule type" value="Transcribed_RNA"/>
</dbReference>
<proteinExistence type="predicted"/>
<protein>
    <submittedName>
        <fullName evidence="2">Uncharacterized protein</fullName>
    </submittedName>
</protein>
<name>A0A1A8G6E0_9TELE</name>
<organism evidence="2">
    <name type="scientific">Nothobranchius korthausae</name>
    <dbReference type="NCBI Taxonomy" id="1143690"/>
    <lineage>
        <taxon>Eukaryota</taxon>
        <taxon>Metazoa</taxon>
        <taxon>Chordata</taxon>
        <taxon>Craniata</taxon>
        <taxon>Vertebrata</taxon>
        <taxon>Euteleostomi</taxon>
        <taxon>Actinopterygii</taxon>
        <taxon>Neopterygii</taxon>
        <taxon>Teleostei</taxon>
        <taxon>Neoteleostei</taxon>
        <taxon>Acanthomorphata</taxon>
        <taxon>Ovalentaria</taxon>
        <taxon>Atherinomorphae</taxon>
        <taxon>Cyprinodontiformes</taxon>
        <taxon>Nothobranchiidae</taxon>
        <taxon>Nothobranchius</taxon>
    </lineage>
</organism>
<reference evidence="2" key="1">
    <citation type="submission" date="2016-05" db="EMBL/GenBank/DDBJ databases">
        <authorList>
            <person name="Lavstsen T."/>
            <person name="Jespersen J.S."/>
        </authorList>
    </citation>
    <scope>NUCLEOTIDE SEQUENCE</scope>
    <source>
        <tissue evidence="2">Brain</tissue>
    </source>
</reference>